<comment type="similarity">
    <text evidence="1 4">Belongs to the D-isomer specific 2-hydroxyacid dehydrogenase family.</text>
</comment>
<proteinExistence type="inferred from homology"/>
<evidence type="ECO:0000259" key="5">
    <source>
        <dbReference type="Pfam" id="PF00389"/>
    </source>
</evidence>
<evidence type="ECO:0000259" key="6">
    <source>
        <dbReference type="Pfam" id="PF02826"/>
    </source>
</evidence>
<evidence type="ECO:0000256" key="4">
    <source>
        <dbReference type="RuleBase" id="RU003719"/>
    </source>
</evidence>
<dbReference type="GO" id="GO:0006564">
    <property type="term" value="P:L-serine biosynthetic process"/>
    <property type="evidence" value="ECO:0007669"/>
    <property type="project" value="UniProtKB-ARBA"/>
</dbReference>
<evidence type="ECO:0000256" key="2">
    <source>
        <dbReference type="ARBA" id="ARBA00023002"/>
    </source>
</evidence>
<dbReference type="FunFam" id="3.40.50.720:FF:000041">
    <property type="entry name" value="D-3-phosphoglycerate dehydrogenase"/>
    <property type="match status" value="1"/>
</dbReference>
<evidence type="ECO:0000313" key="8">
    <source>
        <dbReference type="Proteomes" id="UP000012488"/>
    </source>
</evidence>
<dbReference type="Pfam" id="PF02826">
    <property type="entry name" value="2-Hacid_dh_C"/>
    <property type="match status" value="1"/>
</dbReference>
<dbReference type="Proteomes" id="UP000012488">
    <property type="component" value="Chromosome"/>
</dbReference>
<feature type="domain" description="D-isomer specific 2-hydroxyacid dehydrogenase catalytic" evidence="5">
    <location>
        <begin position="34"/>
        <end position="311"/>
    </location>
</feature>
<keyword evidence="3" id="KW-0520">NAD</keyword>
<dbReference type="PROSITE" id="PS00671">
    <property type="entry name" value="D_2_HYDROXYACID_DH_3"/>
    <property type="match status" value="1"/>
</dbReference>
<dbReference type="InterPro" id="IPR006139">
    <property type="entry name" value="D-isomer_2_OHA_DH_cat_dom"/>
</dbReference>
<dbReference type="PANTHER" id="PTHR42789:SF1">
    <property type="entry name" value="D-ISOMER SPECIFIC 2-HYDROXYACID DEHYDROGENASE FAMILY PROTEIN (AFU_ORTHOLOGUE AFUA_6G10090)"/>
    <property type="match status" value="1"/>
</dbReference>
<reference evidence="7 8" key="2">
    <citation type="journal article" date="2013" name="Genome Announc.">
        <title>Draft Genome Sequence of Methylobacterium mesophilicum Strain SR1.6/6, Isolated from Citrus sinensis.</title>
        <authorList>
            <person name="Marinho Almeida D."/>
            <person name="Dini-Andreote F."/>
            <person name="Camargo Neves A.A."/>
            <person name="Juca Ramos R.T."/>
            <person name="Andreote F.D."/>
            <person name="Carneiro A.R."/>
            <person name="Oliveira de Souza Lima A."/>
            <person name="Caracciolo Gomes de Sa P.H."/>
            <person name="Ribeiro Barbosa M.S."/>
            <person name="Araujo W.L."/>
            <person name="Silva A."/>
        </authorList>
    </citation>
    <scope>NUCLEOTIDE SEQUENCE [LARGE SCALE GENOMIC DNA]</scope>
    <source>
        <strain evidence="7 8">SR1.6/6</strain>
    </source>
</reference>
<evidence type="ECO:0000256" key="1">
    <source>
        <dbReference type="ARBA" id="ARBA00005854"/>
    </source>
</evidence>
<dbReference type="GO" id="GO:0047545">
    <property type="term" value="F:(S)-2-hydroxyglutarate dehydrogenase activity"/>
    <property type="evidence" value="ECO:0007669"/>
    <property type="project" value="UniProtKB-ARBA"/>
</dbReference>
<dbReference type="Pfam" id="PF00389">
    <property type="entry name" value="2-Hacid_dh"/>
    <property type="match status" value="1"/>
</dbReference>
<keyword evidence="2 4" id="KW-0560">Oxidoreductase</keyword>
<dbReference type="InterPro" id="IPR006140">
    <property type="entry name" value="D-isomer_DH_NAD-bd"/>
</dbReference>
<evidence type="ECO:0000313" key="7">
    <source>
        <dbReference type="EMBL" id="QGY01288.1"/>
    </source>
</evidence>
<dbReference type="CDD" id="cd12173">
    <property type="entry name" value="PGDH_4"/>
    <property type="match status" value="1"/>
</dbReference>
<dbReference type="RefSeq" id="WP_010685097.1">
    <property type="nucleotide sequence ID" value="NZ_CP043538.1"/>
</dbReference>
<dbReference type="PANTHER" id="PTHR42789">
    <property type="entry name" value="D-ISOMER SPECIFIC 2-HYDROXYACID DEHYDROGENASE FAMILY PROTEIN (AFU_ORTHOLOGUE AFUA_6G10090)"/>
    <property type="match status" value="1"/>
</dbReference>
<dbReference type="AlphaFoldDB" id="A0A6B9FK53"/>
<dbReference type="KEGG" id="mmes:MMSR116_04765"/>
<reference evidence="7 8" key="1">
    <citation type="journal article" date="2012" name="Genet. Mol. Biol.">
        <title>Analysis of 16S rRNA and mxaF genes revealing insights into Methylobacterium niche-specific plant association.</title>
        <authorList>
            <person name="Dourado M.N."/>
            <person name="Andreote F.D."/>
            <person name="Dini-Andreote F."/>
            <person name="Conti R."/>
            <person name="Araujo J.M."/>
            <person name="Araujo W.L."/>
        </authorList>
    </citation>
    <scope>NUCLEOTIDE SEQUENCE [LARGE SCALE GENOMIC DNA]</scope>
    <source>
        <strain evidence="7 8">SR1.6/6</strain>
    </source>
</reference>
<feature type="domain" description="D-isomer specific 2-hydroxyacid dehydrogenase NAD-binding" evidence="6">
    <location>
        <begin position="108"/>
        <end position="288"/>
    </location>
</feature>
<dbReference type="OrthoDB" id="9793626at2"/>
<dbReference type="GO" id="GO:0051287">
    <property type="term" value="F:NAD binding"/>
    <property type="evidence" value="ECO:0007669"/>
    <property type="project" value="InterPro"/>
</dbReference>
<dbReference type="EMBL" id="CP043538">
    <property type="protein sequence ID" value="QGY01288.1"/>
    <property type="molecule type" value="Genomic_DNA"/>
</dbReference>
<name>A0A6B9FK53_9HYPH</name>
<dbReference type="SUPFAM" id="SSF51735">
    <property type="entry name" value="NAD(P)-binding Rossmann-fold domains"/>
    <property type="match status" value="1"/>
</dbReference>
<dbReference type="Gene3D" id="3.40.50.720">
    <property type="entry name" value="NAD(P)-binding Rossmann-like Domain"/>
    <property type="match status" value="2"/>
</dbReference>
<dbReference type="GO" id="GO:0004617">
    <property type="term" value="F:phosphoglycerate dehydrogenase activity"/>
    <property type="evidence" value="ECO:0007669"/>
    <property type="project" value="UniProtKB-ARBA"/>
</dbReference>
<gene>
    <name evidence="7" type="ORF">MMSR116_04765</name>
</gene>
<organism evidence="7 8">
    <name type="scientific">Methylobacterium mesophilicum SR1.6/6</name>
    <dbReference type="NCBI Taxonomy" id="908290"/>
    <lineage>
        <taxon>Bacteria</taxon>
        <taxon>Pseudomonadati</taxon>
        <taxon>Pseudomonadota</taxon>
        <taxon>Alphaproteobacteria</taxon>
        <taxon>Hyphomicrobiales</taxon>
        <taxon>Methylobacteriaceae</taxon>
        <taxon>Methylobacterium</taxon>
    </lineage>
</organism>
<protein>
    <submittedName>
        <fullName evidence="7">Hydroxyacid dehydrogenase</fullName>
    </submittedName>
</protein>
<dbReference type="InterPro" id="IPR029753">
    <property type="entry name" value="D-isomer_DH_CS"/>
</dbReference>
<sequence>MPKVIISEFMDEAAIAAELAGFDVLYDPGLVDRPADLAAAVAGADALIVRNRTQVRGALLDAARDLKVVGRLGVGLDNIDVPACRDRGIAVYPATGANDVAVAEYVVATAMLLLRGAYGATARVAAGTWPRNALMGREISGKRLGLVGFGAIARETAQRAAALGMAIAAHDPFVAQGDPAWNPAYGPVQSQALDALIAQSDVLSLHVPLTDQTRGLIDAAALARMPEGAILINAARGGVVDEGAVAEALRSGHLGGAALDVFDREPLDAAAGAVFADVPNLILTPHIAGVTQESNVRVSAVTAQAVRRHLTER</sequence>
<dbReference type="SUPFAM" id="SSF52283">
    <property type="entry name" value="Formate/glycerate dehydrogenase catalytic domain-like"/>
    <property type="match status" value="1"/>
</dbReference>
<evidence type="ECO:0000256" key="3">
    <source>
        <dbReference type="ARBA" id="ARBA00023027"/>
    </source>
</evidence>
<dbReference type="InterPro" id="IPR036291">
    <property type="entry name" value="NAD(P)-bd_dom_sf"/>
</dbReference>
<dbReference type="PROSITE" id="PS00670">
    <property type="entry name" value="D_2_HYDROXYACID_DH_2"/>
    <property type="match status" value="1"/>
</dbReference>
<accession>A0A6B9FK53</accession>
<dbReference type="InterPro" id="IPR050857">
    <property type="entry name" value="D-2-hydroxyacid_DH"/>
</dbReference>